<feature type="transmembrane region" description="Helical" evidence="1">
    <location>
        <begin position="56"/>
        <end position="78"/>
    </location>
</feature>
<name>A0AA42BPM1_9BACI</name>
<comment type="caution">
    <text evidence="2">The sequence shown here is derived from an EMBL/GenBank/DDBJ whole genome shotgun (WGS) entry which is preliminary data.</text>
</comment>
<evidence type="ECO:0000313" key="3">
    <source>
        <dbReference type="Proteomes" id="UP001156102"/>
    </source>
</evidence>
<dbReference type="EMBL" id="JANCLT010000004">
    <property type="protein sequence ID" value="MCP8968892.1"/>
    <property type="molecule type" value="Genomic_DNA"/>
</dbReference>
<sequence>MLQVFISPISIRMLLRLLLFMSACVSGGWLLVYASSRHTQEGKQTRLSAFLVRAGFVSWFAAACGMLLFLLDVIWHALELFWRQ</sequence>
<keyword evidence="3" id="KW-1185">Reference proteome</keyword>
<dbReference type="RefSeq" id="WP_254758802.1">
    <property type="nucleotide sequence ID" value="NZ_JANCLT010000004.1"/>
</dbReference>
<gene>
    <name evidence="2" type="ORF">NK662_10110</name>
</gene>
<proteinExistence type="predicted"/>
<accession>A0AA42BPM1</accession>
<evidence type="ECO:0000313" key="2">
    <source>
        <dbReference type="EMBL" id="MCP8968892.1"/>
    </source>
</evidence>
<dbReference type="Proteomes" id="UP001156102">
    <property type="component" value="Unassembled WGS sequence"/>
</dbReference>
<feature type="transmembrane region" description="Helical" evidence="1">
    <location>
        <begin position="13"/>
        <end position="35"/>
    </location>
</feature>
<organism evidence="2 3">
    <name type="scientific">Ectobacillus ponti</name>
    <dbReference type="NCBI Taxonomy" id="2961894"/>
    <lineage>
        <taxon>Bacteria</taxon>
        <taxon>Bacillati</taxon>
        <taxon>Bacillota</taxon>
        <taxon>Bacilli</taxon>
        <taxon>Bacillales</taxon>
        <taxon>Bacillaceae</taxon>
        <taxon>Ectobacillus</taxon>
    </lineage>
</organism>
<keyword evidence="1" id="KW-1133">Transmembrane helix</keyword>
<reference evidence="2" key="1">
    <citation type="submission" date="2022-07" db="EMBL/GenBank/DDBJ databases">
        <authorList>
            <person name="Li W.-J."/>
            <person name="Deng Q.-Q."/>
        </authorList>
    </citation>
    <scope>NUCLEOTIDE SEQUENCE</scope>
    <source>
        <strain evidence="2">SYSU M60031</strain>
    </source>
</reference>
<keyword evidence="1" id="KW-0812">Transmembrane</keyword>
<evidence type="ECO:0000256" key="1">
    <source>
        <dbReference type="SAM" id="Phobius"/>
    </source>
</evidence>
<keyword evidence="1" id="KW-0472">Membrane</keyword>
<protein>
    <submittedName>
        <fullName evidence="2">Uncharacterized protein</fullName>
    </submittedName>
</protein>
<dbReference type="AlphaFoldDB" id="A0AA42BPM1"/>